<feature type="transmembrane region" description="Helical" evidence="6">
    <location>
        <begin position="85"/>
        <end position="105"/>
    </location>
</feature>
<dbReference type="InterPro" id="IPR008457">
    <property type="entry name" value="Cu-R_CopD_dom"/>
</dbReference>
<evidence type="ECO:0000256" key="2">
    <source>
        <dbReference type="ARBA" id="ARBA00022475"/>
    </source>
</evidence>
<feature type="transmembrane region" description="Helical" evidence="6">
    <location>
        <begin position="171"/>
        <end position="197"/>
    </location>
</feature>
<reference evidence="8 9" key="1">
    <citation type="submission" date="2018-03" db="EMBL/GenBank/DDBJ databases">
        <title>Genomic Encyclopedia of Type Strains, Phase III (KMG-III): the genomes of soil and plant-associated and newly described type strains.</title>
        <authorList>
            <person name="Whitman W."/>
        </authorList>
    </citation>
    <scope>NUCLEOTIDE SEQUENCE [LARGE SCALE GENOMIC DNA]</scope>
    <source>
        <strain evidence="8 9">CGMCC 1.12259</strain>
    </source>
</reference>
<evidence type="ECO:0000256" key="5">
    <source>
        <dbReference type="ARBA" id="ARBA00023136"/>
    </source>
</evidence>
<feature type="transmembrane region" description="Helical" evidence="6">
    <location>
        <begin position="332"/>
        <end position="350"/>
    </location>
</feature>
<feature type="transmembrane region" description="Helical" evidence="6">
    <location>
        <begin position="6"/>
        <end position="29"/>
    </location>
</feature>
<feature type="transmembrane region" description="Helical" evidence="6">
    <location>
        <begin position="141"/>
        <end position="159"/>
    </location>
</feature>
<keyword evidence="3 6" id="KW-0812">Transmembrane</keyword>
<comment type="subcellular location">
    <subcellularLocation>
        <location evidence="1">Cell membrane</location>
        <topology evidence="1">Multi-pass membrane protein</topology>
    </subcellularLocation>
</comment>
<keyword evidence="5 6" id="KW-0472">Membrane</keyword>
<feature type="transmembrane region" description="Helical" evidence="6">
    <location>
        <begin position="41"/>
        <end position="65"/>
    </location>
</feature>
<feature type="transmembrane region" description="Helical" evidence="6">
    <location>
        <begin position="298"/>
        <end position="320"/>
    </location>
</feature>
<dbReference type="GO" id="GO:0006825">
    <property type="term" value="P:copper ion transport"/>
    <property type="evidence" value="ECO:0007669"/>
    <property type="project" value="InterPro"/>
</dbReference>
<dbReference type="EMBL" id="PYAT01000022">
    <property type="protein sequence ID" value="PSL25078.1"/>
    <property type="molecule type" value="Genomic_DNA"/>
</dbReference>
<dbReference type="AlphaFoldDB" id="A0A2P8FTN6"/>
<comment type="caution">
    <text evidence="8">The sequence shown here is derived from an EMBL/GenBank/DDBJ whole genome shotgun (WGS) entry which is preliminary data.</text>
</comment>
<dbReference type="Pfam" id="PF05425">
    <property type="entry name" value="CopD"/>
    <property type="match status" value="1"/>
</dbReference>
<sequence>MTIYTAVADFLLYAVFSYLAGSIVLKFVPDDKKPRISESKALLLICVAGIAFFSLAPLIELAFFLNDDKGWARTFLMVLIESRIGHGWLITLALSLILGIAIFFNSSKYNQGYYLILLILVLGYFSHVASLSLWAGFASHSLHFFFMTIWAGVLLHIAWFSTDNSNWRRFLAWFTPYAIFCMVALLASGIFIMLYFVEPENYANSWVLPYGQLLLLKHISIIPLLAAAFINGFLNNGKGDRVWLKVESFLLFFVFLFTAFMSKQAPPHEINHTLRVEGAAPLVVWLKGEQFIPIDASIAWSTNGVLLLGLGGLLLGMMILSSYRQVSSWLPFLFSTGFIVTVYMGLMLNVSF</sequence>
<name>A0A2P8FTN6_9BACL</name>
<proteinExistence type="predicted"/>
<dbReference type="OrthoDB" id="2387346at2"/>
<feature type="domain" description="Copper resistance protein D" evidence="7">
    <location>
        <begin position="169"/>
        <end position="260"/>
    </location>
</feature>
<evidence type="ECO:0000313" key="9">
    <source>
        <dbReference type="Proteomes" id="UP000242682"/>
    </source>
</evidence>
<feature type="transmembrane region" description="Helical" evidence="6">
    <location>
        <begin position="112"/>
        <end position="135"/>
    </location>
</feature>
<evidence type="ECO:0000256" key="6">
    <source>
        <dbReference type="SAM" id="Phobius"/>
    </source>
</evidence>
<dbReference type="InterPro" id="IPR032694">
    <property type="entry name" value="CopC/D"/>
</dbReference>
<keyword evidence="9" id="KW-1185">Reference proteome</keyword>
<keyword evidence="4 6" id="KW-1133">Transmembrane helix</keyword>
<accession>A0A2P8FTN6</accession>
<evidence type="ECO:0000313" key="8">
    <source>
        <dbReference type="EMBL" id="PSL25078.1"/>
    </source>
</evidence>
<evidence type="ECO:0000259" key="7">
    <source>
        <dbReference type="Pfam" id="PF05425"/>
    </source>
</evidence>
<dbReference type="PANTHER" id="PTHR34820:SF4">
    <property type="entry name" value="INNER MEMBRANE PROTEIN YEBZ"/>
    <property type="match status" value="1"/>
</dbReference>
<protein>
    <submittedName>
        <fullName evidence="8">Putative copper resistance protein D</fullName>
    </submittedName>
</protein>
<evidence type="ECO:0000256" key="1">
    <source>
        <dbReference type="ARBA" id="ARBA00004651"/>
    </source>
</evidence>
<dbReference type="Proteomes" id="UP000242682">
    <property type="component" value="Unassembled WGS sequence"/>
</dbReference>
<evidence type="ECO:0000256" key="4">
    <source>
        <dbReference type="ARBA" id="ARBA00022989"/>
    </source>
</evidence>
<dbReference type="PANTHER" id="PTHR34820">
    <property type="entry name" value="INNER MEMBRANE PROTEIN YEBZ"/>
    <property type="match status" value="1"/>
</dbReference>
<organism evidence="8 9">
    <name type="scientific">Planomicrobium soli</name>
    <dbReference type="NCBI Taxonomy" id="1176648"/>
    <lineage>
        <taxon>Bacteria</taxon>
        <taxon>Bacillati</taxon>
        <taxon>Bacillota</taxon>
        <taxon>Bacilli</taxon>
        <taxon>Bacillales</taxon>
        <taxon>Caryophanaceae</taxon>
        <taxon>Planomicrobium</taxon>
    </lineage>
</organism>
<feature type="transmembrane region" description="Helical" evidence="6">
    <location>
        <begin position="242"/>
        <end position="261"/>
    </location>
</feature>
<dbReference type="RefSeq" id="WP_106534865.1">
    <property type="nucleotide sequence ID" value="NZ_PYAT01000022.1"/>
</dbReference>
<feature type="transmembrane region" description="Helical" evidence="6">
    <location>
        <begin position="209"/>
        <end position="230"/>
    </location>
</feature>
<gene>
    <name evidence="8" type="ORF">B0H99_12229</name>
</gene>
<evidence type="ECO:0000256" key="3">
    <source>
        <dbReference type="ARBA" id="ARBA00022692"/>
    </source>
</evidence>
<keyword evidence="2" id="KW-1003">Cell membrane</keyword>
<dbReference type="GO" id="GO:0005886">
    <property type="term" value="C:plasma membrane"/>
    <property type="evidence" value="ECO:0007669"/>
    <property type="project" value="UniProtKB-SubCell"/>
</dbReference>